<accession>X1LMG1</accession>
<organism evidence="1">
    <name type="scientific">marine sediment metagenome</name>
    <dbReference type="NCBI Taxonomy" id="412755"/>
    <lineage>
        <taxon>unclassified sequences</taxon>
        <taxon>metagenomes</taxon>
        <taxon>ecological metagenomes</taxon>
    </lineage>
</organism>
<comment type="caution">
    <text evidence="1">The sequence shown here is derived from an EMBL/GenBank/DDBJ whole genome shotgun (WGS) entry which is preliminary data.</text>
</comment>
<sequence length="119" mass="13355">GFVTLTLYEALTLEVPVSSWITAWPNIYSNVLFADSEFMSMICVPLILVTSGNYFWGQTWGPCFGTPFGVTPGYTSRQRDIYFNVDGALMAGDDLDMETTVRQRQDSLLYALADTKFLI</sequence>
<dbReference type="AlphaFoldDB" id="X1LMG1"/>
<gene>
    <name evidence="1" type="ORF">S06H3_17409</name>
</gene>
<dbReference type="EMBL" id="BARV01008695">
    <property type="protein sequence ID" value="GAI06991.1"/>
    <property type="molecule type" value="Genomic_DNA"/>
</dbReference>
<proteinExistence type="predicted"/>
<evidence type="ECO:0000313" key="1">
    <source>
        <dbReference type="EMBL" id="GAI06991.1"/>
    </source>
</evidence>
<reference evidence="1" key="1">
    <citation type="journal article" date="2014" name="Front. Microbiol.">
        <title>High frequency of phylogenetically diverse reductive dehalogenase-homologous genes in deep subseafloor sedimentary metagenomes.</title>
        <authorList>
            <person name="Kawai M."/>
            <person name="Futagami T."/>
            <person name="Toyoda A."/>
            <person name="Takaki Y."/>
            <person name="Nishi S."/>
            <person name="Hori S."/>
            <person name="Arai W."/>
            <person name="Tsubouchi T."/>
            <person name="Morono Y."/>
            <person name="Uchiyama I."/>
            <person name="Ito T."/>
            <person name="Fujiyama A."/>
            <person name="Inagaki F."/>
            <person name="Takami H."/>
        </authorList>
    </citation>
    <scope>NUCLEOTIDE SEQUENCE</scope>
    <source>
        <strain evidence="1">Expedition CK06-06</strain>
    </source>
</reference>
<feature type="non-terminal residue" evidence="1">
    <location>
        <position position="1"/>
    </location>
</feature>
<name>X1LMG1_9ZZZZ</name>
<protein>
    <submittedName>
        <fullName evidence="1">Uncharacterized protein</fullName>
    </submittedName>
</protein>